<evidence type="ECO:0000313" key="2">
    <source>
        <dbReference type="Proteomes" id="UP000078447"/>
    </source>
</evidence>
<protein>
    <submittedName>
        <fullName evidence="1">Uncharacterized protein</fullName>
    </submittedName>
</protein>
<name>A0ABX2V8B1_9BACL</name>
<accession>A0ABX2V8B1</accession>
<dbReference type="Proteomes" id="UP000078447">
    <property type="component" value="Unassembled WGS sequence"/>
</dbReference>
<sequence>MGVNILGFLGLFNKEYTVQYQVIERDEVVDTDRLNIKASDHTAARKKADTMLRKQFGRTQYKIEWVQRF</sequence>
<keyword evidence="2" id="KW-1185">Reference proteome</keyword>
<proteinExistence type="predicted"/>
<evidence type="ECO:0000313" key="1">
    <source>
        <dbReference type="EMBL" id="OAN14391.1"/>
    </source>
</evidence>
<gene>
    <name evidence="1" type="ORF">A3783_00255</name>
</gene>
<dbReference type="EMBL" id="LVVL01000001">
    <property type="protein sequence ID" value="OAN14391.1"/>
    <property type="molecule type" value="Genomic_DNA"/>
</dbReference>
<reference evidence="1 2" key="1">
    <citation type="submission" date="2016-03" db="EMBL/GenBank/DDBJ databases">
        <authorList>
            <person name="Cho S.-Y."/>
            <person name="Lim S."/>
            <person name="Kim H."/>
            <person name="Soh E.H."/>
            <person name="Moon J.S."/>
        </authorList>
    </citation>
    <scope>NUCLEOTIDE SEQUENCE [LARGE SCALE GENOMIC DNA]</scope>
    <source>
        <strain evidence="1 2">KCTC 3810</strain>
    </source>
</reference>
<comment type="caution">
    <text evidence="1">The sequence shown here is derived from an EMBL/GenBank/DDBJ whole genome shotgun (WGS) entry which is preliminary data.</text>
</comment>
<organism evidence="1 2">
    <name type="scientific">Exiguobacterium undae</name>
    <dbReference type="NCBI Taxonomy" id="169177"/>
    <lineage>
        <taxon>Bacteria</taxon>
        <taxon>Bacillati</taxon>
        <taxon>Bacillota</taxon>
        <taxon>Bacilli</taxon>
        <taxon>Bacillales</taxon>
        <taxon>Bacillales Family XII. Incertae Sedis</taxon>
        <taxon>Exiguobacterium</taxon>
    </lineage>
</organism>